<gene>
    <name evidence="2" type="ORF">MA20_15155</name>
</gene>
<name>A0A0A3XZI2_BRAJP</name>
<comment type="caution">
    <text evidence="2">The sequence shown here is derived from an EMBL/GenBank/DDBJ whole genome shotgun (WGS) entry which is preliminary data.</text>
</comment>
<reference evidence="2 3" key="1">
    <citation type="submission" date="2014-09" db="EMBL/GenBank/DDBJ databases">
        <title>Draft genome of Bradyrhizobium japonicum Is-34.</title>
        <authorList>
            <person name="Tsurumaru H."/>
            <person name="Yamakawa T."/>
            <person name="Hashimoto S."/>
            <person name="Okizaki K."/>
            <person name="Kanesaki Y."/>
            <person name="Yoshikawa H."/>
            <person name="Yajima S."/>
        </authorList>
    </citation>
    <scope>NUCLEOTIDE SEQUENCE [LARGE SCALE GENOMIC DNA]</scope>
    <source>
        <strain evidence="2 3">Is-34</strain>
    </source>
</reference>
<proteinExistence type="predicted"/>
<protein>
    <submittedName>
        <fullName evidence="2">Uncharacterized protein</fullName>
    </submittedName>
</protein>
<keyword evidence="1" id="KW-1133">Transmembrane helix</keyword>
<dbReference type="RefSeq" id="WP_041955660.1">
    <property type="nucleotide sequence ID" value="NZ_CP081350.1"/>
</dbReference>
<organism evidence="2 3">
    <name type="scientific">Bradyrhizobium japonicum</name>
    <dbReference type="NCBI Taxonomy" id="375"/>
    <lineage>
        <taxon>Bacteria</taxon>
        <taxon>Pseudomonadati</taxon>
        <taxon>Pseudomonadota</taxon>
        <taxon>Alphaproteobacteria</taxon>
        <taxon>Hyphomicrobiales</taxon>
        <taxon>Nitrobacteraceae</taxon>
        <taxon>Bradyrhizobium</taxon>
    </lineage>
</organism>
<feature type="transmembrane region" description="Helical" evidence="1">
    <location>
        <begin position="46"/>
        <end position="67"/>
    </location>
</feature>
<keyword evidence="1" id="KW-0812">Transmembrane</keyword>
<accession>A0A0A3XZI2</accession>
<evidence type="ECO:0000313" key="3">
    <source>
        <dbReference type="Proteomes" id="UP000030377"/>
    </source>
</evidence>
<evidence type="ECO:0000256" key="1">
    <source>
        <dbReference type="SAM" id="Phobius"/>
    </source>
</evidence>
<keyword evidence="1" id="KW-0472">Membrane</keyword>
<sequence>MKATGHFRRSAAKLILRKSRRRGCLYPFRQSISDAREDAMSNADYALLWTALYFALAFAAIFVVWFADKIRSNFLGK</sequence>
<dbReference type="Proteomes" id="UP000030377">
    <property type="component" value="Unassembled WGS sequence"/>
</dbReference>
<evidence type="ECO:0000313" key="2">
    <source>
        <dbReference type="EMBL" id="KGT78729.1"/>
    </source>
</evidence>
<dbReference type="EMBL" id="JRPN01000014">
    <property type="protein sequence ID" value="KGT78729.1"/>
    <property type="molecule type" value="Genomic_DNA"/>
</dbReference>
<dbReference type="AlphaFoldDB" id="A0A0A3XZI2"/>